<feature type="repeat" description="TPR" evidence="3">
    <location>
        <begin position="593"/>
        <end position="626"/>
    </location>
</feature>
<feature type="transmembrane region" description="Helical" evidence="4">
    <location>
        <begin position="324"/>
        <end position="345"/>
    </location>
</feature>
<dbReference type="SUPFAM" id="SSF48452">
    <property type="entry name" value="TPR-like"/>
    <property type="match status" value="1"/>
</dbReference>
<feature type="repeat" description="TPR" evidence="3">
    <location>
        <begin position="423"/>
        <end position="456"/>
    </location>
</feature>
<dbReference type="SMART" id="SM00028">
    <property type="entry name" value="TPR"/>
    <property type="match status" value="5"/>
</dbReference>
<dbReference type="Pfam" id="PF13431">
    <property type="entry name" value="TPR_17"/>
    <property type="match status" value="1"/>
</dbReference>
<dbReference type="RefSeq" id="WP_105354574.1">
    <property type="nucleotide sequence ID" value="NZ_PUIB01000013.1"/>
</dbReference>
<dbReference type="InterPro" id="IPR052346">
    <property type="entry name" value="O-mannosyl-transferase_TMTC"/>
</dbReference>
<evidence type="ECO:0000313" key="5">
    <source>
        <dbReference type="EMBL" id="PQO36482.1"/>
    </source>
</evidence>
<dbReference type="InterPro" id="IPR011990">
    <property type="entry name" value="TPR-like_helical_dom_sf"/>
</dbReference>
<dbReference type="PANTHER" id="PTHR44227">
    <property type="match status" value="1"/>
</dbReference>
<keyword evidence="4" id="KW-0472">Membrane</keyword>
<dbReference type="Pfam" id="PF14559">
    <property type="entry name" value="TPR_19"/>
    <property type="match status" value="1"/>
</dbReference>
<protein>
    <submittedName>
        <fullName evidence="5">Uncharacterized protein</fullName>
    </submittedName>
</protein>
<gene>
    <name evidence="5" type="ORF">C5Y98_12335</name>
</gene>
<name>A0A2S8FWC2_9BACT</name>
<organism evidence="5 6">
    <name type="scientific">Blastopirellula marina</name>
    <dbReference type="NCBI Taxonomy" id="124"/>
    <lineage>
        <taxon>Bacteria</taxon>
        <taxon>Pseudomonadati</taxon>
        <taxon>Planctomycetota</taxon>
        <taxon>Planctomycetia</taxon>
        <taxon>Pirellulales</taxon>
        <taxon>Pirellulaceae</taxon>
        <taxon>Blastopirellula</taxon>
    </lineage>
</organism>
<dbReference type="InterPro" id="IPR019734">
    <property type="entry name" value="TPR_rpt"/>
</dbReference>
<accession>A0A2S8FWC2</accession>
<feature type="transmembrane region" description="Helical" evidence="4">
    <location>
        <begin position="351"/>
        <end position="370"/>
    </location>
</feature>
<dbReference type="Pfam" id="PF13181">
    <property type="entry name" value="TPR_8"/>
    <property type="match status" value="1"/>
</dbReference>
<dbReference type="AlphaFoldDB" id="A0A2S8FWC2"/>
<sequence length="644" mass="72500">MPPSHVNSPPLYRLHAVWIGLILGLGTLFFANSFRGEFVFDDEMMLTGARDLSKAPLKAWLRPSPRAVGSASFALNYLAGGTHTFGYHLANLAIHLSAALVLYWLVWRTLQSPRLVERYGQAAVPLAGVIALIWTLHPLQTQSVTYIVQRYESLMGLFFLLTIACLVRGVDTGKRLWLVASLGFCLLGMQTKEVMAAAPIMALWYDRVFLAESWRELWRKRWAYYAAYLLALASLILFIAMHWSWIGKRGTLFHDHLSPLAYAMNQGAVILHYVRLTFWPQGQNIDYGWPPSDNYVTLIAADLVIVALLCLTVWAIWKAPALGFLGGWFFVILAPSSSFAPIIDLAFEHRMYLPLLSLAALTVIGGYEALTRYVTLARRPAVAGIVAALVIVSLGITTTLRNEVYDTPLSLWSDVMRKSPEHWRSYVNLGKHYAESQQPAKAAPYFAKAYELNPDDHRVLNNYASLQETHFQNYELAEKCYLQAIADNPDYPVARFNYGSFLNDRGRHAEAQEQLQLAYAKSGEFPQIRLTLGAIELHLGNRAEAQRLLEEELAIRPHEPLAHNLLGLCLTERDDKRAAIHFLTAIQLNPKYVEAHNNVADLFVRLGRYDLAEQHLQAALAVEPQNQTVRRNLAVVRQALATPN</sequence>
<keyword evidence="4" id="KW-0812">Transmembrane</keyword>
<reference evidence="5 6" key="1">
    <citation type="submission" date="2018-02" db="EMBL/GenBank/DDBJ databases">
        <title>Comparative genomes isolates from brazilian mangrove.</title>
        <authorList>
            <person name="Araujo J.E."/>
            <person name="Taketani R.G."/>
            <person name="Silva M.C.P."/>
            <person name="Loureco M.V."/>
            <person name="Andreote F.D."/>
        </authorList>
    </citation>
    <scope>NUCLEOTIDE SEQUENCE [LARGE SCALE GENOMIC DNA]</scope>
    <source>
        <strain evidence="5 6">NAP PRIS-MGV</strain>
    </source>
</reference>
<feature type="transmembrane region" description="Helical" evidence="4">
    <location>
        <begin position="12"/>
        <end position="31"/>
    </location>
</feature>
<dbReference type="GO" id="GO:0000030">
    <property type="term" value="F:mannosyltransferase activity"/>
    <property type="evidence" value="ECO:0007669"/>
    <property type="project" value="TreeGrafter"/>
</dbReference>
<dbReference type="PROSITE" id="PS50005">
    <property type="entry name" value="TPR"/>
    <property type="match status" value="2"/>
</dbReference>
<proteinExistence type="predicted"/>
<keyword evidence="1" id="KW-0677">Repeat</keyword>
<evidence type="ECO:0000256" key="4">
    <source>
        <dbReference type="SAM" id="Phobius"/>
    </source>
</evidence>
<evidence type="ECO:0000256" key="1">
    <source>
        <dbReference type="ARBA" id="ARBA00022737"/>
    </source>
</evidence>
<dbReference type="EMBL" id="PUIB01000013">
    <property type="protein sequence ID" value="PQO36482.1"/>
    <property type="molecule type" value="Genomic_DNA"/>
</dbReference>
<feature type="transmembrane region" description="Helical" evidence="4">
    <location>
        <begin position="119"/>
        <end position="139"/>
    </location>
</feature>
<dbReference type="OrthoDB" id="232771at2"/>
<feature type="transmembrane region" description="Helical" evidence="4">
    <location>
        <begin position="225"/>
        <end position="245"/>
    </location>
</feature>
<feature type="transmembrane region" description="Helical" evidence="4">
    <location>
        <begin position="295"/>
        <end position="317"/>
    </location>
</feature>
<evidence type="ECO:0000256" key="2">
    <source>
        <dbReference type="ARBA" id="ARBA00022803"/>
    </source>
</evidence>
<dbReference type="GO" id="GO:0030968">
    <property type="term" value="P:endoplasmic reticulum unfolded protein response"/>
    <property type="evidence" value="ECO:0007669"/>
    <property type="project" value="TreeGrafter"/>
</dbReference>
<dbReference type="PANTHER" id="PTHR44227:SF3">
    <property type="entry name" value="PROTEIN O-MANNOSYL-TRANSFERASE TMTC4"/>
    <property type="match status" value="1"/>
</dbReference>
<dbReference type="GO" id="GO:0035269">
    <property type="term" value="P:protein O-linked glycosylation via mannose"/>
    <property type="evidence" value="ECO:0007669"/>
    <property type="project" value="TreeGrafter"/>
</dbReference>
<feature type="transmembrane region" description="Helical" evidence="4">
    <location>
        <begin position="151"/>
        <end position="170"/>
    </location>
</feature>
<comment type="caution">
    <text evidence="5">The sequence shown here is derived from an EMBL/GenBank/DDBJ whole genome shotgun (WGS) entry which is preliminary data.</text>
</comment>
<evidence type="ECO:0000313" key="6">
    <source>
        <dbReference type="Proteomes" id="UP000239388"/>
    </source>
</evidence>
<evidence type="ECO:0000256" key="3">
    <source>
        <dbReference type="PROSITE-ProRule" id="PRU00339"/>
    </source>
</evidence>
<keyword evidence="2 3" id="KW-0802">TPR repeat</keyword>
<keyword evidence="4" id="KW-1133">Transmembrane helix</keyword>
<dbReference type="Gene3D" id="1.25.40.10">
    <property type="entry name" value="Tetratricopeptide repeat domain"/>
    <property type="match status" value="1"/>
</dbReference>
<feature type="transmembrane region" description="Helical" evidence="4">
    <location>
        <begin position="382"/>
        <end position="400"/>
    </location>
</feature>
<feature type="transmembrane region" description="Helical" evidence="4">
    <location>
        <begin position="85"/>
        <end position="107"/>
    </location>
</feature>
<dbReference type="Proteomes" id="UP000239388">
    <property type="component" value="Unassembled WGS sequence"/>
</dbReference>